<dbReference type="Pfam" id="PF12570">
    <property type="entry name" value="DUF3750"/>
    <property type="match status" value="1"/>
</dbReference>
<evidence type="ECO:0000313" key="3">
    <source>
        <dbReference type="Proteomes" id="UP000585363"/>
    </source>
</evidence>
<name>A0A848MFQ2_9GAMM</name>
<protein>
    <submittedName>
        <fullName evidence="2">DUF3750 domain-containing protein</fullName>
    </submittedName>
</protein>
<dbReference type="Proteomes" id="UP000585363">
    <property type="component" value="Unassembled WGS sequence"/>
</dbReference>
<keyword evidence="3" id="KW-1185">Reference proteome</keyword>
<reference evidence="2 3" key="1">
    <citation type="submission" date="2020-01" db="EMBL/GenBank/DDBJ databases">
        <authorList>
            <person name="Lee S.D."/>
        </authorList>
    </citation>
    <scope>NUCLEOTIDE SEQUENCE [LARGE SCALE GENOMIC DNA]</scope>
    <source>
        <strain evidence="2 3">SAP-1</strain>
    </source>
</reference>
<accession>A0A848MFQ2</accession>
<dbReference type="InterPro" id="IPR022224">
    <property type="entry name" value="DUF3750"/>
</dbReference>
<gene>
    <name evidence="2" type="ORF">GW590_06485</name>
</gene>
<reference evidence="2 3" key="2">
    <citation type="submission" date="2020-06" db="EMBL/GenBank/DDBJ databases">
        <title>Polyphasic characterization of a Rahnella strain isolated from tree sap.</title>
        <authorList>
            <person name="Kim I.S."/>
        </authorList>
    </citation>
    <scope>NUCLEOTIDE SEQUENCE [LARGE SCALE GENOMIC DNA]</scope>
    <source>
        <strain evidence="2 3">SAP-1</strain>
    </source>
</reference>
<feature type="chain" id="PRO_5032834832" evidence="1">
    <location>
        <begin position="25"/>
        <end position="260"/>
    </location>
</feature>
<dbReference type="EMBL" id="JAADJU010000003">
    <property type="protein sequence ID" value="NMP26515.1"/>
    <property type="molecule type" value="Genomic_DNA"/>
</dbReference>
<proteinExistence type="predicted"/>
<dbReference type="AlphaFoldDB" id="A0A848MFQ2"/>
<keyword evidence="1" id="KW-0732">Signal</keyword>
<feature type="signal peptide" evidence="1">
    <location>
        <begin position="1"/>
        <end position="24"/>
    </location>
</feature>
<sequence length="260" mass="28597">MLSYKWLMLGFVCVLLLSFGYSYARTTQNRDKNSDQSWMTARRDSAGIAPDPRQLKDTAIVEIYTAPTYGWRGMVAVHPWIIFKRAGETEYTRYDVISWGSDDVVRRNSTVPDGYWFGSRPKLLVDHRGTAAEAMIPQIEAAIKSYPYPHTYHAWPGPNSNTFMAHIGREVPQLGLDLPANAIGKDYRSLLNPVGLPPSGRGLQVSLLGVLAVTLGVEEGIEVNVLGLNLGVDIKSPALRLPFIGRLGPDPVVKAEASGS</sequence>
<evidence type="ECO:0000256" key="1">
    <source>
        <dbReference type="SAM" id="SignalP"/>
    </source>
</evidence>
<evidence type="ECO:0000313" key="2">
    <source>
        <dbReference type="EMBL" id="NMP26515.1"/>
    </source>
</evidence>
<comment type="caution">
    <text evidence="2">The sequence shown here is derived from an EMBL/GenBank/DDBJ whole genome shotgun (WGS) entry which is preliminary data.</text>
</comment>
<organism evidence="2 3">
    <name type="scientific">Rouxiella aceris</name>
    <dbReference type="NCBI Taxonomy" id="2703884"/>
    <lineage>
        <taxon>Bacteria</taxon>
        <taxon>Pseudomonadati</taxon>
        <taxon>Pseudomonadota</taxon>
        <taxon>Gammaproteobacteria</taxon>
        <taxon>Enterobacterales</taxon>
        <taxon>Yersiniaceae</taxon>
        <taxon>Rouxiella</taxon>
    </lineage>
</organism>
<dbReference type="RefSeq" id="WP_169402218.1">
    <property type="nucleotide sequence ID" value="NZ_JAADJU010000003.1"/>
</dbReference>